<comment type="similarity">
    <text evidence="1">Belongs to the methyltransferase superfamily.</text>
</comment>
<reference evidence="5" key="1">
    <citation type="submission" date="2020-05" db="EMBL/GenBank/DDBJ databases">
        <title>Mycena genomes resolve the evolution of fungal bioluminescence.</title>
        <authorList>
            <person name="Tsai I.J."/>
        </authorList>
    </citation>
    <scope>NUCLEOTIDE SEQUENCE</scope>
    <source>
        <strain evidence="5">110903Hualien_Pintung</strain>
    </source>
</reference>
<evidence type="ECO:0000256" key="2">
    <source>
        <dbReference type="ARBA" id="ARBA00022603"/>
    </source>
</evidence>
<feature type="domain" description="Methyltransferase type 11" evidence="4">
    <location>
        <begin position="50"/>
        <end position="154"/>
    </location>
</feature>
<organism evidence="5 6">
    <name type="scientific">Mycena chlorophos</name>
    <name type="common">Agaric fungus</name>
    <name type="synonym">Agaricus chlorophos</name>
    <dbReference type="NCBI Taxonomy" id="658473"/>
    <lineage>
        <taxon>Eukaryota</taxon>
        <taxon>Fungi</taxon>
        <taxon>Dikarya</taxon>
        <taxon>Basidiomycota</taxon>
        <taxon>Agaricomycotina</taxon>
        <taxon>Agaricomycetes</taxon>
        <taxon>Agaricomycetidae</taxon>
        <taxon>Agaricales</taxon>
        <taxon>Marasmiineae</taxon>
        <taxon>Mycenaceae</taxon>
        <taxon>Mycena</taxon>
    </lineage>
</organism>
<protein>
    <submittedName>
        <fullName evidence="5">S-adenosyl-L-methionine-dependent methyltransferase</fullName>
    </submittedName>
</protein>
<dbReference type="SUPFAM" id="SSF53335">
    <property type="entry name" value="S-adenosyl-L-methionine-dependent methyltransferases"/>
    <property type="match status" value="1"/>
</dbReference>
<evidence type="ECO:0000313" key="5">
    <source>
        <dbReference type="EMBL" id="KAF7308467.1"/>
    </source>
</evidence>
<proteinExistence type="inferred from homology"/>
<dbReference type="GO" id="GO:0032259">
    <property type="term" value="P:methylation"/>
    <property type="evidence" value="ECO:0007669"/>
    <property type="project" value="UniProtKB-KW"/>
</dbReference>
<accession>A0A8H6T158</accession>
<dbReference type="Pfam" id="PF08241">
    <property type="entry name" value="Methyltransf_11"/>
    <property type="match status" value="1"/>
</dbReference>
<gene>
    <name evidence="5" type="ORF">HMN09_00695700</name>
</gene>
<evidence type="ECO:0000256" key="1">
    <source>
        <dbReference type="ARBA" id="ARBA00008361"/>
    </source>
</evidence>
<evidence type="ECO:0000313" key="6">
    <source>
        <dbReference type="Proteomes" id="UP000613580"/>
    </source>
</evidence>
<dbReference type="Gene3D" id="3.40.50.150">
    <property type="entry name" value="Vaccinia Virus protein VP39"/>
    <property type="match status" value="1"/>
</dbReference>
<dbReference type="CDD" id="cd02440">
    <property type="entry name" value="AdoMet_MTases"/>
    <property type="match status" value="1"/>
</dbReference>
<sequence>MATFSKQSFNASLYAAARPTYPRTLFTTILAYHEKSVGLPGSKTGWEHALDLGCGTGQATAELLRPVDEQGPGFARVTGIEPGEKMIGQAKTFAASLGERGEALSFVQGPAEDLAFLTDRSVDLVVSAQAAHWFDWPRLWPELSRVLRPAGTVALWIYSDFRLPEYPQLTPIIAEYMQGTDPKMSLGPHWEPGRKILVNHLLDIAPPSQGWDSLERVFFTGEYYPTLPGQHLAPILSKQTTWGGGLLGYIRTFSSLHRYQEANPEDDLATRFLRALMDGAGVPMTDEGLARQVEVEWPMALVLVRKGLDE</sequence>
<evidence type="ECO:0000259" key="4">
    <source>
        <dbReference type="Pfam" id="PF08241"/>
    </source>
</evidence>
<dbReference type="InterPro" id="IPR029063">
    <property type="entry name" value="SAM-dependent_MTases_sf"/>
</dbReference>
<dbReference type="InterPro" id="IPR051052">
    <property type="entry name" value="Diverse_substrate_MTase"/>
</dbReference>
<dbReference type="Proteomes" id="UP000613580">
    <property type="component" value="Unassembled WGS sequence"/>
</dbReference>
<dbReference type="GO" id="GO:0008757">
    <property type="term" value="F:S-adenosylmethionine-dependent methyltransferase activity"/>
    <property type="evidence" value="ECO:0007669"/>
    <property type="project" value="InterPro"/>
</dbReference>
<keyword evidence="2 5" id="KW-0489">Methyltransferase</keyword>
<dbReference type="InterPro" id="IPR013216">
    <property type="entry name" value="Methyltransf_11"/>
</dbReference>
<evidence type="ECO:0000256" key="3">
    <source>
        <dbReference type="ARBA" id="ARBA00022679"/>
    </source>
</evidence>
<comment type="caution">
    <text evidence="5">The sequence shown here is derived from an EMBL/GenBank/DDBJ whole genome shotgun (WGS) entry which is preliminary data.</text>
</comment>
<dbReference type="PANTHER" id="PTHR44942:SF4">
    <property type="entry name" value="METHYLTRANSFERASE TYPE 11 DOMAIN-CONTAINING PROTEIN"/>
    <property type="match status" value="1"/>
</dbReference>
<dbReference type="EMBL" id="JACAZE010000008">
    <property type="protein sequence ID" value="KAF7308467.1"/>
    <property type="molecule type" value="Genomic_DNA"/>
</dbReference>
<name>A0A8H6T158_MYCCL</name>
<dbReference type="OrthoDB" id="10027013at2759"/>
<keyword evidence="6" id="KW-1185">Reference proteome</keyword>
<dbReference type="PANTHER" id="PTHR44942">
    <property type="entry name" value="METHYLTRANSF_11 DOMAIN-CONTAINING PROTEIN"/>
    <property type="match status" value="1"/>
</dbReference>
<dbReference type="AlphaFoldDB" id="A0A8H6T158"/>
<keyword evidence="3 5" id="KW-0808">Transferase</keyword>